<reference evidence="1 2" key="1">
    <citation type="journal article" date="2024" name="Microbiol. Resour. Announc.">
        <title>Genome annotations for the ascomycete fungi Trichoderma harzianum, Trichoderma aggressivum, and Purpureocillium lilacinum.</title>
        <authorList>
            <person name="Beijen E.P.W."/>
            <person name="Ohm R.A."/>
        </authorList>
    </citation>
    <scope>NUCLEOTIDE SEQUENCE [LARGE SCALE GENOMIC DNA]</scope>
    <source>
        <strain evidence="1 2">CBS 150709</strain>
    </source>
</reference>
<sequence>MTSAATQLSPSWTLRNRPVPSLTLCNKTLTGFYGASDTSACLLDSGRLVNNRLATASRTLIALVWAPPGNSQLLPLRHHSAFMVAAAAGVNDGMSSTVTTDRPCAADACGSRLMSATPRGCQFWTHRLMPPTSPTARRSCIHYAKCLAMLHNYY</sequence>
<evidence type="ECO:0000313" key="1">
    <source>
        <dbReference type="EMBL" id="KAK4092174.1"/>
    </source>
</evidence>
<accession>A0ABR0C719</accession>
<comment type="caution">
    <text evidence="1">The sequence shown here is derived from an EMBL/GenBank/DDBJ whole genome shotgun (WGS) entry which is preliminary data.</text>
</comment>
<protein>
    <submittedName>
        <fullName evidence="1">Uncharacterized protein</fullName>
    </submittedName>
</protein>
<evidence type="ECO:0000313" key="2">
    <source>
        <dbReference type="Proteomes" id="UP001287286"/>
    </source>
</evidence>
<keyword evidence="2" id="KW-1185">Reference proteome</keyword>
<dbReference type="Proteomes" id="UP001287286">
    <property type="component" value="Unassembled WGS sequence"/>
</dbReference>
<gene>
    <name evidence="1" type="ORF">Purlil1_3427</name>
</gene>
<organism evidence="1 2">
    <name type="scientific">Purpureocillium lilacinum</name>
    <name type="common">Paecilomyces lilacinus</name>
    <dbReference type="NCBI Taxonomy" id="33203"/>
    <lineage>
        <taxon>Eukaryota</taxon>
        <taxon>Fungi</taxon>
        <taxon>Dikarya</taxon>
        <taxon>Ascomycota</taxon>
        <taxon>Pezizomycotina</taxon>
        <taxon>Sordariomycetes</taxon>
        <taxon>Hypocreomycetidae</taxon>
        <taxon>Hypocreales</taxon>
        <taxon>Ophiocordycipitaceae</taxon>
        <taxon>Purpureocillium</taxon>
    </lineage>
</organism>
<proteinExistence type="predicted"/>
<name>A0ABR0C719_PURLI</name>
<dbReference type="EMBL" id="JAWRVI010000009">
    <property type="protein sequence ID" value="KAK4092174.1"/>
    <property type="molecule type" value="Genomic_DNA"/>
</dbReference>